<sequence>MKDSAEHMSTQCSEYENLQNRHLDLLRAKQLPDLAQMTSERRGASEKLKSAVNEFISTANRSKSPSDAPKIATLKQRLGLILKVDETIGVEIQRHKSLLEKSLKDLKHGKKTLHSYRPSKDNPRLISISR</sequence>
<protein>
    <recommendedName>
        <fullName evidence="4">Flagellar biosynthesis protein FlgN</fullName>
    </recommendedName>
</protein>
<dbReference type="AlphaFoldDB" id="A0A2G6MT29"/>
<feature type="region of interest" description="Disordered" evidence="1">
    <location>
        <begin position="110"/>
        <end position="130"/>
    </location>
</feature>
<evidence type="ECO:0000313" key="3">
    <source>
        <dbReference type="Proteomes" id="UP000231203"/>
    </source>
</evidence>
<dbReference type="Proteomes" id="UP000231203">
    <property type="component" value="Unassembled WGS sequence"/>
</dbReference>
<reference evidence="2 3" key="1">
    <citation type="submission" date="2017-10" db="EMBL/GenBank/DDBJ databases">
        <title>Novel microbial diversity and functional potential in the marine mammal oral microbiome.</title>
        <authorList>
            <person name="Dudek N.K."/>
            <person name="Sun C.L."/>
            <person name="Burstein D."/>
            <person name="Kantor R.S."/>
            <person name="Aliaga Goltsman D.S."/>
            <person name="Bik E.M."/>
            <person name="Thomas B.C."/>
            <person name="Banfield J.F."/>
            <person name="Relman D.A."/>
        </authorList>
    </citation>
    <scope>NUCLEOTIDE SEQUENCE [LARGE SCALE GENOMIC DNA]</scope>
    <source>
        <strain evidence="2">DOLJORAL78_47_202</strain>
    </source>
</reference>
<gene>
    <name evidence="2" type="ORF">CSA25_01205</name>
</gene>
<evidence type="ECO:0000256" key="1">
    <source>
        <dbReference type="SAM" id="MobiDB-lite"/>
    </source>
</evidence>
<name>A0A2G6MT29_9BACT</name>
<comment type="caution">
    <text evidence="2">The sequence shown here is derived from an EMBL/GenBank/DDBJ whole genome shotgun (WGS) entry which is preliminary data.</text>
</comment>
<proteinExistence type="predicted"/>
<dbReference type="EMBL" id="PDTI01000012">
    <property type="protein sequence ID" value="PIE63234.1"/>
    <property type="molecule type" value="Genomic_DNA"/>
</dbReference>
<organism evidence="2 3">
    <name type="scientific">Desulfobacter postgatei</name>
    <dbReference type="NCBI Taxonomy" id="2293"/>
    <lineage>
        <taxon>Bacteria</taxon>
        <taxon>Pseudomonadati</taxon>
        <taxon>Thermodesulfobacteriota</taxon>
        <taxon>Desulfobacteria</taxon>
        <taxon>Desulfobacterales</taxon>
        <taxon>Desulfobacteraceae</taxon>
        <taxon>Desulfobacter</taxon>
    </lineage>
</organism>
<accession>A0A2G6MT29</accession>
<evidence type="ECO:0000313" key="2">
    <source>
        <dbReference type="EMBL" id="PIE63234.1"/>
    </source>
</evidence>
<evidence type="ECO:0008006" key="4">
    <source>
        <dbReference type="Google" id="ProtNLM"/>
    </source>
</evidence>